<protein>
    <recommendedName>
        <fullName evidence="3">BTB domain-containing protein</fullName>
    </recommendedName>
</protein>
<evidence type="ECO:0000313" key="1">
    <source>
        <dbReference type="EMBL" id="KAF6745840.1"/>
    </source>
</evidence>
<proteinExistence type="predicted"/>
<evidence type="ECO:0008006" key="3">
    <source>
        <dbReference type="Google" id="ProtNLM"/>
    </source>
</evidence>
<evidence type="ECO:0000313" key="2">
    <source>
        <dbReference type="Proteomes" id="UP000521943"/>
    </source>
</evidence>
<feature type="non-terminal residue" evidence="1">
    <location>
        <position position="395"/>
    </location>
</feature>
<name>A0A8H6HG94_9AGAR</name>
<sequence length="395" mass="43520">CPIPVDLILRSSDKALIGAHKANLEHFSDGFPSADSVSDSEEPVDLSEDGATLKLLLSGMHKQRLPALIDLEMEELVALAEAGEKYFVYGMMAACTERIPRVVTDLEEATAYFAYAVKFGYLEVADTVAPLMIHFDIDHQARTLSHSRGYLMRSWIRSMGADAGNAGMRQSSVSVVTSRCCGMLRHLVVSCSKRPNTVSMDLDACSRFEVKHSLRRIALEHRYNWPRAVWAVEVMIHPTLSDDARMKSTGRIKRPLRRCRPTGLKHNLVADVTRHVQVSLPRVCKIGRLAPSVPNCPIPVDLILRSSDKVLLGAHKANLEHFSDGFPSADSVSDSEEPVELSEDGATLKLLLSGMHKQKVPTLSGLGSDQLLALAEAGEKYFVYGVMAVCSERIR</sequence>
<gene>
    <name evidence="1" type="ORF">DFP72DRAFT_1153235</name>
</gene>
<organism evidence="1 2">
    <name type="scientific">Ephemerocybe angulata</name>
    <dbReference type="NCBI Taxonomy" id="980116"/>
    <lineage>
        <taxon>Eukaryota</taxon>
        <taxon>Fungi</taxon>
        <taxon>Dikarya</taxon>
        <taxon>Basidiomycota</taxon>
        <taxon>Agaricomycotina</taxon>
        <taxon>Agaricomycetes</taxon>
        <taxon>Agaricomycetidae</taxon>
        <taxon>Agaricales</taxon>
        <taxon>Agaricineae</taxon>
        <taxon>Psathyrellaceae</taxon>
        <taxon>Ephemerocybe</taxon>
    </lineage>
</organism>
<dbReference type="AlphaFoldDB" id="A0A8H6HG94"/>
<dbReference type="OrthoDB" id="3184970at2759"/>
<dbReference type="Proteomes" id="UP000521943">
    <property type="component" value="Unassembled WGS sequence"/>
</dbReference>
<feature type="non-terminal residue" evidence="1">
    <location>
        <position position="1"/>
    </location>
</feature>
<dbReference type="EMBL" id="JACGCI010000098">
    <property type="protein sequence ID" value="KAF6745840.1"/>
    <property type="molecule type" value="Genomic_DNA"/>
</dbReference>
<comment type="caution">
    <text evidence="1">The sequence shown here is derived from an EMBL/GenBank/DDBJ whole genome shotgun (WGS) entry which is preliminary data.</text>
</comment>
<reference evidence="1 2" key="1">
    <citation type="submission" date="2020-07" db="EMBL/GenBank/DDBJ databases">
        <title>Comparative genomics of pyrophilous fungi reveals a link between fire events and developmental genes.</title>
        <authorList>
            <consortium name="DOE Joint Genome Institute"/>
            <person name="Steindorff A.S."/>
            <person name="Carver A."/>
            <person name="Calhoun S."/>
            <person name="Stillman K."/>
            <person name="Liu H."/>
            <person name="Lipzen A."/>
            <person name="Pangilinan J."/>
            <person name="Labutti K."/>
            <person name="Bruns T.D."/>
            <person name="Grigoriev I.V."/>
        </authorList>
    </citation>
    <scope>NUCLEOTIDE SEQUENCE [LARGE SCALE GENOMIC DNA]</scope>
    <source>
        <strain evidence="1 2">CBS 144469</strain>
    </source>
</reference>
<accession>A0A8H6HG94</accession>
<keyword evidence="2" id="KW-1185">Reference proteome</keyword>